<gene>
    <name evidence="3" type="primary">VvCHDh000002_8</name>
    <name evidence="3" type="ORF">CK203_078268</name>
</gene>
<dbReference type="OrthoDB" id="676317at2759"/>
<keyword evidence="2" id="KW-0472">Membrane</keyword>
<dbReference type="Gramene" id="Vitis08g01693.t01">
    <property type="protein sequence ID" value="Vitis08g01693.t01.CDS"/>
    <property type="gene ID" value="Vitis08g01693"/>
</dbReference>
<name>A0A438DKS4_VITVI</name>
<evidence type="ECO:0000256" key="1">
    <source>
        <dbReference type="SAM" id="MobiDB-lite"/>
    </source>
</evidence>
<dbReference type="PANTHER" id="PTHR31549">
    <property type="entry name" value="PROTEIN, PUTATIVE (DUF247)-RELATED-RELATED"/>
    <property type="match status" value="1"/>
</dbReference>
<keyword evidence="2" id="KW-1133">Transmembrane helix</keyword>
<evidence type="ECO:0000256" key="2">
    <source>
        <dbReference type="SAM" id="Phobius"/>
    </source>
</evidence>
<dbReference type="PANTHER" id="PTHR31549:SF191">
    <property type="entry name" value="DUF247 DOMAIN PROTEIN"/>
    <property type="match status" value="1"/>
</dbReference>
<comment type="caution">
    <text evidence="3">The sequence shown here is derived from an EMBL/GenBank/DDBJ whole genome shotgun (WGS) entry which is preliminary data.</text>
</comment>
<feature type="region of interest" description="Disordered" evidence="1">
    <location>
        <begin position="325"/>
        <end position="346"/>
    </location>
</feature>
<protein>
    <submittedName>
        <fullName evidence="3">UPF0481 protein</fullName>
    </submittedName>
</protein>
<feature type="compositionally biased region" description="Basic and acidic residues" evidence="1">
    <location>
        <begin position="330"/>
        <end position="344"/>
    </location>
</feature>
<feature type="region of interest" description="Disordered" evidence="1">
    <location>
        <begin position="1"/>
        <end position="28"/>
    </location>
</feature>
<keyword evidence="2" id="KW-0812">Transmembrane</keyword>
<accession>A0A438DKS4</accession>
<organism evidence="3 4">
    <name type="scientific">Vitis vinifera</name>
    <name type="common">Grape</name>
    <dbReference type="NCBI Taxonomy" id="29760"/>
    <lineage>
        <taxon>Eukaryota</taxon>
        <taxon>Viridiplantae</taxon>
        <taxon>Streptophyta</taxon>
        <taxon>Embryophyta</taxon>
        <taxon>Tracheophyta</taxon>
        <taxon>Spermatophyta</taxon>
        <taxon>Magnoliopsida</taxon>
        <taxon>eudicotyledons</taxon>
        <taxon>Gunneridae</taxon>
        <taxon>Pentapetalae</taxon>
        <taxon>rosids</taxon>
        <taxon>Vitales</taxon>
        <taxon>Vitaceae</taxon>
        <taxon>Viteae</taxon>
        <taxon>Vitis</taxon>
    </lineage>
</organism>
<dbReference type="Pfam" id="PF03140">
    <property type="entry name" value="DUF247"/>
    <property type="match status" value="1"/>
</dbReference>
<dbReference type="EMBL" id="QGNW01001587">
    <property type="protein sequence ID" value="RVW36009.1"/>
    <property type="molecule type" value="Genomic_DNA"/>
</dbReference>
<reference evidence="3 4" key="1">
    <citation type="journal article" date="2018" name="PLoS Genet.">
        <title>Population sequencing reveals clonal diversity and ancestral inbreeding in the grapevine cultivar Chardonnay.</title>
        <authorList>
            <person name="Roach M.J."/>
            <person name="Johnson D.L."/>
            <person name="Bohlmann J."/>
            <person name="van Vuuren H.J."/>
            <person name="Jones S.J."/>
            <person name="Pretorius I.S."/>
            <person name="Schmidt S.A."/>
            <person name="Borneman A.R."/>
        </authorList>
    </citation>
    <scope>NUCLEOTIDE SEQUENCE [LARGE SCALE GENOMIC DNA]</scope>
    <source>
        <strain evidence="4">cv. Chardonnay</strain>
        <tissue evidence="3">Leaf</tissue>
    </source>
</reference>
<evidence type="ECO:0000313" key="3">
    <source>
        <dbReference type="EMBL" id="RVW36009.1"/>
    </source>
</evidence>
<dbReference type="InterPro" id="IPR004158">
    <property type="entry name" value="DUF247_pln"/>
</dbReference>
<evidence type="ECO:0000313" key="4">
    <source>
        <dbReference type="Proteomes" id="UP000288805"/>
    </source>
</evidence>
<dbReference type="AlphaFoldDB" id="A0A438DKS4"/>
<dbReference type="Proteomes" id="UP000288805">
    <property type="component" value="Unassembled WGS sequence"/>
</dbReference>
<feature type="transmembrane region" description="Helical" evidence="2">
    <location>
        <begin position="506"/>
        <end position="526"/>
    </location>
</feature>
<proteinExistence type="predicted"/>
<sequence>MPLNKNNIAGTTMKPSNKNSAGTTMPPNKNNIAGTTMKPSNNNSAGTTMPPNKNKIAGTTMNPSNNNSAGTTMPQSNNKYYSLYCRTFCATNGEIPNGEHLIDIDTQVWNDADKASNARERTPRIPKIPIALRNSQNQKLPQWFKPSVISIGPYYYGQKDYQEAQKLKFGHAMKFIEESKQKKDDLYLRIKNETPELLKRYHNDQTISDSSAQKLATIFLLDGCFLLHFINYSSEENGSKLLGFTNHEMTHIKQDLFLLENQLPYEVLELLLKDAENSIPMKGKINNFVASHVPFPRGIRVTEVNLPPFHLLHYLQFIILDKPGTSSPTHKQDEEDKGRGRGRLEGGSCKNVQELRKVGIHFMPSPTSYLTDISFKPHFGTTGCLKLPTFSMNTSTMIIFLNLIAFESSDTASNLGVISYLCFLDSLIDRWDGVKELQAAGIIRNFVGEQRDVAQFFNNVCSKLVPNPSAYKDVKEQIQNHVDRHQNCRLRKWYIQCMQKYFSSPWSFIALIAAVIGLLLTGIQAYTSLFSG</sequence>